<keyword evidence="2" id="KW-1185">Reference proteome</keyword>
<gene>
    <name evidence="1" type="ORF">CASFOL_025810</name>
</gene>
<reference evidence="2" key="1">
    <citation type="journal article" date="2024" name="IScience">
        <title>Strigolactones Initiate the Formation of Haustorium-like Structures in Castilleja.</title>
        <authorList>
            <person name="Buerger M."/>
            <person name="Peterson D."/>
            <person name="Chory J."/>
        </authorList>
    </citation>
    <scope>NUCLEOTIDE SEQUENCE [LARGE SCALE GENOMIC DNA]</scope>
</reference>
<evidence type="ECO:0008006" key="3">
    <source>
        <dbReference type="Google" id="ProtNLM"/>
    </source>
</evidence>
<proteinExistence type="predicted"/>
<dbReference type="Proteomes" id="UP001632038">
    <property type="component" value="Unassembled WGS sequence"/>
</dbReference>
<dbReference type="InterPro" id="IPR017451">
    <property type="entry name" value="F-box-assoc_interact_dom"/>
</dbReference>
<accession>A0ABD3CS59</accession>
<comment type="caution">
    <text evidence="1">The sequence shown here is derived from an EMBL/GenBank/DDBJ whole genome shotgun (WGS) entry which is preliminary data.</text>
</comment>
<name>A0ABD3CS59_9LAMI</name>
<dbReference type="PANTHER" id="PTHR31111">
    <property type="entry name" value="BNAA05G37150D PROTEIN-RELATED"/>
    <property type="match status" value="1"/>
</dbReference>
<dbReference type="AlphaFoldDB" id="A0ABD3CS59"/>
<sequence>MRRQRKTTNPPENHPNELISGIFSRVLLCCRSISKHPSRQPGEALIHARRAPIVAVDGEPQPQQTDGHVMYAYKRPNRESGENSSIDRIHSFPGSESLDELNVVGITQDGVVCIVQGSLALNFVLWNPATGSVLSIPEPDSPNPDLLIGSSAGFGFDPSSNEHAIIRIFRFSQETNTYPDLAQRFNFQTGRWDWLDNNNHRGMLMFWFLKGTCEAVVNDVPYWRVRGFDLCLKLVWFDTRTSVFNLESLPSEWNNSVSVVMGEIREGYLGAIVRGDPDLQVWTRNGENGEWSETYRVDIGSTSVLGRRLIGFYGDSEIVEELPTGLDDKPCLHMMKLLLVDDNDDGIKRGLEDVDEFCLEGALYYTCKMMRYRRSLAPMPRIGPGDSISDDQDRDS</sequence>
<protein>
    <recommendedName>
        <fullName evidence="3">F-box associated domain-containing protein</fullName>
    </recommendedName>
</protein>
<dbReference type="NCBIfam" id="TIGR01640">
    <property type="entry name" value="F_box_assoc_1"/>
    <property type="match status" value="1"/>
</dbReference>
<evidence type="ECO:0000313" key="2">
    <source>
        <dbReference type="Proteomes" id="UP001632038"/>
    </source>
</evidence>
<evidence type="ECO:0000313" key="1">
    <source>
        <dbReference type="EMBL" id="KAL3632826.1"/>
    </source>
</evidence>
<dbReference type="PANTHER" id="PTHR31111:SF136">
    <property type="entry name" value="F-BOX ASSOCIATED DOMAIN-CONTAINING PROTEIN"/>
    <property type="match status" value="1"/>
</dbReference>
<organism evidence="1 2">
    <name type="scientific">Castilleja foliolosa</name>
    <dbReference type="NCBI Taxonomy" id="1961234"/>
    <lineage>
        <taxon>Eukaryota</taxon>
        <taxon>Viridiplantae</taxon>
        <taxon>Streptophyta</taxon>
        <taxon>Embryophyta</taxon>
        <taxon>Tracheophyta</taxon>
        <taxon>Spermatophyta</taxon>
        <taxon>Magnoliopsida</taxon>
        <taxon>eudicotyledons</taxon>
        <taxon>Gunneridae</taxon>
        <taxon>Pentapetalae</taxon>
        <taxon>asterids</taxon>
        <taxon>lamiids</taxon>
        <taxon>Lamiales</taxon>
        <taxon>Orobanchaceae</taxon>
        <taxon>Pedicularideae</taxon>
        <taxon>Castillejinae</taxon>
        <taxon>Castilleja</taxon>
    </lineage>
</organism>
<dbReference type="EMBL" id="JAVIJP010000032">
    <property type="protein sequence ID" value="KAL3632826.1"/>
    <property type="molecule type" value="Genomic_DNA"/>
</dbReference>